<dbReference type="PANTHER" id="PTHR12231">
    <property type="entry name" value="CTX-RELATED TYPE I TRANSMEMBRANE PROTEIN"/>
    <property type="match status" value="1"/>
</dbReference>
<name>A0A146LR89_LYGHE</name>
<evidence type="ECO:0000313" key="6">
    <source>
        <dbReference type="EMBL" id="JAQ09276.1"/>
    </source>
</evidence>
<keyword evidence="3" id="KW-1015">Disulfide bond</keyword>
<evidence type="ECO:0000256" key="2">
    <source>
        <dbReference type="ARBA" id="ARBA00022737"/>
    </source>
</evidence>
<organism evidence="6">
    <name type="scientific">Lygus hesperus</name>
    <name type="common">Western plant bug</name>
    <dbReference type="NCBI Taxonomy" id="30085"/>
    <lineage>
        <taxon>Eukaryota</taxon>
        <taxon>Metazoa</taxon>
        <taxon>Ecdysozoa</taxon>
        <taxon>Arthropoda</taxon>
        <taxon>Hexapoda</taxon>
        <taxon>Insecta</taxon>
        <taxon>Pterygota</taxon>
        <taxon>Neoptera</taxon>
        <taxon>Paraneoptera</taxon>
        <taxon>Hemiptera</taxon>
        <taxon>Heteroptera</taxon>
        <taxon>Panheteroptera</taxon>
        <taxon>Cimicomorpha</taxon>
        <taxon>Miridae</taxon>
        <taxon>Mirini</taxon>
        <taxon>Lygus</taxon>
    </lineage>
</organism>
<dbReference type="AlphaFoldDB" id="A0A146LR89"/>
<dbReference type="InterPro" id="IPR013783">
    <property type="entry name" value="Ig-like_fold"/>
</dbReference>
<dbReference type="InterPro" id="IPR003599">
    <property type="entry name" value="Ig_sub"/>
</dbReference>
<evidence type="ECO:0000256" key="1">
    <source>
        <dbReference type="ARBA" id="ARBA00022729"/>
    </source>
</evidence>
<dbReference type="Pfam" id="PF13927">
    <property type="entry name" value="Ig_3"/>
    <property type="match status" value="1"/>
</dbReference>
<dbReference type="SMART" id="SM00409">
    <property type="entry name" value="IG"/>
    <property type="match status" value="1"/>
</dbReference>
<keyword evidence="2" id="KW-0677">Repeat</keyword>
<feature type="non-terminal residue" evidence="6">
    <location>
        <position position="1"/>
    </location>
</feature>
<feature type="domain" description="Ig-like" evidence="5">
    <location>
        <begin position="1"/>
        <end position="84"/>
    </location>
</feature>
<reference evidence="6" key="1">
    <citation type="journal article" date="2016" name="Gigascience">
        <title>De novo construction of an expanded transcriptome assembly for the western tarnished plant bug, Lygus hesperus.</title>
        <authorList>
            <person name="Tassone E.E."/>
            <person name="Geib S.M."/>
            <person name="Hall B."/>
            <person name="Fabrick J.A."/>
            <person name="Brent C.S."/>
            <person name="Hull J.J."/>
        </authorList>
    </citation>
    <scope>NUCLEOTIDE SEQUENCE</scope>
</reference>
<dbReference type="FunFam" id="2.60.40.10:FF:000104">
    <property type="entry name" value="Down syndrome cell adhesion molecule b"/>
    <property type="match status" value="1"/>
</dbReference>
<dbReference type="PANTHER" id="PTHR12231:SF253">
    <property type="entry name" value="DPR-INTERACTING PROTEIN ETA, ISOFORM B-RELATED"/>
    <property type="match status" value="1"/>
</dbReference>
<dbReference type="InterPro" id="IPR007110">
    <property type="entry name" value="Ig-like_dom"/>
</dbReference>
<proteinExistence type="predicted"/>
<dbReference type="SUPFAM" id="SSF48726">
    <property type="entry name" value="Immunoglobulin"/>
    <property type="match status" value="1"/>
</dbReference>
<dbReference type="InterPro" id="IPR036179">
    <property type="entry name" value="Ig-like_dom_sf"/>
</dbReference>
<dbReference type="EMBL" id="GDHC01009353">
    <property type="protein sequence ID" value="JAQ09276.1"/>
    <property type="molecule type" value="Transcribed_RNA"/>
</dbReference>
<dbReference type="SMART" id="SM00408">
    <property type="entry name" value="IGc2"/>
    <property type="match status" value="1"/>
</dbReference>
<evidence type="ECO:0000256" key="4">
    <source>
        <dbReference type="ARBA" id="ARBA00023319"/>
    </source>
</evidence>
<accession>A0A146LR89</accession>
<keyword evidence="1" id="KW-0732">Signal</keyword>
<feature type="non-terminal residue" evidence="6">
    <location>
        <position position="99"/>
    </location>
</feature>
<gene>
    <name evidence="6" type="primary">Dscam2_29</name>
    <name evidence="6" type="ORF">g.49630</name>
</gene>
<protein>
    <submittedName>
        <fullName evidence="6">Down syndrome cell adhesion molecule-like protein Dscam2</fullName>
    </submittedName>
</protein>
<dbReference type="Gene3D" id="2.60.40.10">
    <property type="entry name" value="Immunoglobulins"/>
    <property type="match status" value="1"/>
</dbReference>
<evidence type="ECO:0000256" key="3">
    <source>
        <dbReference type="ARBA" id="ARBA00023157"/>
    </source>
</evidence>
<evidence type="ECO:0000259" key="5">
    <source>
        <dbReference type="PROSITE" id="PS50835"/>
    </source>
</evidence>
<dbReference type="InterPro" id="IPR003598">
    <property type="entry name" value="Ig_sub2"/>
</dbReference>
<sequence length="99" mass="10570">EPRDVSVIVGQPVALHCSTDGYPEPVVSWRKAIGKESNQYGDKLTGTDNGTLIITSASEADEGYYLCEAQNGIGAGLSGTAYISVNSKLCIFLLANFRR</sequence>
<dbReference type="InterPro" id="IPR051170">
    <property type="entry name" value="Neural/epithelial_adhesion"/>
</dbReference>
<keyword evidence="4" id="KW-0393">Immunoglobulin domain</keyword>
<dbReference type="PROSITE" id="PS50835">
    <property type="entry name" value="IG_LIKE"/>
    <property type="match status" value="1"/>
</dbReference>